<dbReference type="Gene3D" id="3.60.21.10">
    <property type="match status" value="1"/>
</dbReference>
<dbReference type="EMBL" id="JAFREM010000008">
    <property type="protein sequence ID" value="MBO1305568.1"/>
    <property type="molecule type" value="Genomic_DNA"/>
</dbReference>
<protein>
    <submittedName>
        <fullName evidence="2">Metallophosphoesterase</fullName>
    </submittedName>
</protein>
<evidence type="ECO:0000259" key="1">
    <source>
        <dbReference type="Pfam" id="PF00149"/>
    </source>
</evidence>
<dbReference type="RefSeq" id="WP_207672506.1">
    <property type="nucleotide sequence ID" value="NZ_JAFREM010000008.1"/>
</dbReference>
<reference evidence="2 3" key="1">
    <citation type="submission" date="2021-03" db="EMBL/GenBank/DDBJ databases">
        <title>Enterococcal diversity collection.</title>
        <authorList>
            <person name="Gilmore M.S."/>
            <person name="Schwartzman J."/>
            <person name="Van Tyne D."/>
            <person name="Martin M."/>
            <person name="Earl A.M."/>
            <person name="Manson A.L."/>
            <person name="Straub T."/>
            <person name="Salamzade R."/>
            <person name="Saavedra J."/>
            <person name="Lebreton F."/>
            <person name="Prichula J."/>
            <person name="Schaufler K."/>
            <person name="Gaca A."/>
            <person name="Sgardioli B."/>
            <person name="Wagenaar J."/>
            <person name="Strong T."/>
        </authorList>
    </citation>
    <scope>NUCLEOTIDE SEQUENCE [LARGE SCALE GENOMIC DNA]</scope>
    <source>
        <strain evidence="2 3">669A</strain>
    </source>
</reference>
<evidence type="ECO:0000313" key="3">
    <source>
        <dbReference type="Proteomes" id="UP000664601"/>
    </source>
</evidence>
<accession>A0ABS3L936</accession>
<evidence type="ECO:0000313" key="2">
    <source>
        <dbReference type="EMBL" id="MBO1305568.1"/>
    </source>
</evidence>
<proteinExistence type="predicted"/>
<dbReference type="SUPFAM" id="SSF56300">
    <property type="entry name" value="Metallo-dependent phosphatases"/>
    <property type="match status" value="1"/>
</dbReference>
<dbReference type="InterPro" id="IPR004843">
    <property type="entry name" value="Calcineurin-like_PHP"/>
</dbReference>
<sequence>MKYFIADTHFYHEAIIEFSHRPFRDVGEMNKQLIKNWNSVVKSPKDEVYILGDFLYQGDGEQANAILKQLRGRKYLIKGNHEQYLNDENFDHSLYEWVKDYYSFKYNKRKFVLFHYPMLEWDGYYNRAIHLYGHVHHTRTDFFNGTLGPNAMNVGVDMIDYKPISIDEVVTIVNEREMSW</sequence>
<dbReference type="Proteomes" id="UP000664601">
    <property type="component" value="Unassembled WGS sequence"/>
</dbReference>
<comment type="caution">
    <text evidence="2">The sequence shown here is derived from an EMBL/GenBank/DDBJ whole genome shotgun (WGS) entry which is preliminary data.</text>
</comment>
<dbReference type="Pfam" id="PF00149">
    <property type="entry name" value="Metallophos"/>
    <property type="match status" value="1"/>
</dbReference>
<name>A0ABS3L936_9ENTE</name>
<feature type="domain" description="Calcineurin-like phosphoesterase" evidence="1">
    <location>
        <begin position="4"/>
        <end position="101"/>
    </location>
</feature>
<dbReference type="InterPro" id="IPR029052">
    <property type="entry name" value="Metallo-depent_PP-like"/>
</dbReference>
<organism evidence="2 3">
    <name type="scientific">Candidatus Enterococcus moelleringii</name>
    <dbReference type="NCBI Taxonomy" id="2815325"/>
    <lineage>
        <taxon>Bacteria</taxon>
        <taxon>Bacillati</taxon>
        <taxon>Bacillota</taxon>
        <taxon>Bacilli</taxon>
        <taxon>Lactobacillales</taxon>
        <taxon>Enterococcaceae</taxon>
        <taxon>Enterococcus</taxon>
    </lineage>
</organism>
<keyword evidence="3" id="KW-1185">Reference proteome</keyword>
<gene>
    <name evidence="2" type="ORF">JZO70_05320</name>
</gene>